<reference evidence="1" key="1">
    <citation type="submission" date="2009-12" db="EMBL/GenBank/DDBJ databases">
        <authorList>
            <person name="Weinstock G."/>
            <person name="Sodergren E."/>
            <person name="Clifton S."/>
            <person name="Fulton L."/>
            <person name="Fulton B."/>
            <person name="Courtney L."/>
            <person name="Fronick C."/>
            <person name="Harrison M."/>
            <person name="Strong C."/>
            <person name="Farmer C."/>
            <person name="Delahaunty K."/>
            <person name="Markovic C."/>
            <person name="Hall O."/>
            <person name="Minx P."/>
            <person name="Tomlinson C."/>
            <person name="Mitreva M."/>
            <person name="Nelson J."/>
            <person name="Hou S."/>
            <person name="Wollam A."/>
            <person name="Pepin K.H."/>
            <person name="Johnson M."/>
            <person name="Bhonagiri V."/>
            <person name="Nash W.E."/>
            <person name="Warren W."/>
            <person name="Chinwalla A."/>
            <person name="Mardis E.R."/>
            <person name="Wilson R.K."/>
        </authorList>
    </citation>
    <scope>NUCLEOTIDE SEQUENCE [LARGE SCALE GENOMIC DNA]</scope>
    <source>
        <strain evidence="1">DSM 15176</strain>
    </source>
</reference>
<evidence type="ECO:0000313" key="2">
    <source>
        <dbReference type="Proteomes" id="UP000003438"/>
    </source>
</evidence>
<protein>
    <submittedName>
        <fullName evidence="1">Uncharacterized protein</fullName>
    </submittedName>
</protein>
<sequence length="64" mass="7746">MSLIMEKYWSIFTSAQRIHWAVSPDAFFLLKGKRLEDFYCLRNIIRCFPCFNMVKLVHTLCREK</sequence>
<evidence type="ECO:0000313" key="1">
    <source>
        <dbReference type="EMBL" id="EFB76495.1"/>
    </source>
</evidence>
<accession>D1PKI7</accession>
<dbReference type="Proteomes" id="UP000003438">
    <property type="component" value="Unassembled WGS sequence"/>
</dbReference>
<proteinExistence type="predicted"/>
<dbReference type="HOGENOM" id="CLU_2866114_0_0_9"/>
<dbReference type="EMBL" id="ACBY02000020">
    <property type="protein sequence ID" value="EFB76495.1"/>
    <property type="molecule type" value="Genomic_DNA"/>
</dbReference>
<keyword evidence="2" id="KW-1185">Reference proteome</keyword>
<gene>
    <name evidence="1" type="ORF">SUBVAR_04863</name>
</gene>
<name>D1PKI7_9FIRM</name>
<dbReference type="STRING" id="411471.SUBVAR_04863"/>
<comment type="caution">
    <text evidence="1">The sequence shown here is derived from an EMBL/GenBank/DDBJ whole genome shotgun (WGS) entry which is preliminary data.</text>
</comment>
<organism evidence="1 2">
    <name type="scientific">Subdoligranulum variabile DSM 15176</name>
    <dbReference type="NCBI Taxonomy" id="411471"/>
    <lineage>
        <taxon>Bacteria</taxon>
        <taxon>Bacillati</taxon>
        <taxon>Bacillota</taxon>
        <taxon>Clostridia</taxon>
        <taxon>Eubacteriales</taxon>
        <taxon>Oscillospiraceae</taxon>
        <taxon>Subdoligranulum</taxon>
    </lineage>
</organism>
<dbReference type="AlphaFoldDB" id="D1PKI7"/>